<keyword evidence="2" id="KW-1185">Reference proteome</keyword>
<accession>A0ABV4WGY5</accession>
<evidence type="ECO:0000313" key="2">
    <source>
        <dbReference type="Proteomes" id="UP001576780"/>
    </source>
</evidence>
<proteinExistence type="predicted"/>
<dbReference type="RefSeq" id="WP_413276780.1">
    <property type="nucleotide sequence ID" value="NZ_JBHFNT010000065.1"/>
</dbReference>
<dbReference type="Proteomes" id="UP001576780">
    <property type="component" value="Unassembled WGS sequence"/>
</dbReference>
<evidence type="ECO:0000313" key="1">
    <source>
        <dbReference type="EMBL" id="MFB2834342.1"/>
    </source>
</evidence>
<reference evidence="1 2" key="1">
    <citation type="submission" date="2024-09" db="EMBL/GenBank/DDBJ databases">
        <title>Floridaenema gen nov. (Aerosakkonemataceae, Aerosakkonematales ord. nov., Cyanobacteria) from benthic tropical and subtropical fresh waters, with the description of four new species.</title>
        <authorList>
            <person name="Moretto J.A."/>
            <person name="Berthold D.E."/>
            <person name="Lefler F.W."/>
            <person name="Huang I.-S."/>
            <person name="Laughinghouse H. IV."/>
        </authorList>
    </citation>
    <scope>NUCLEOTIDE SEQUENCE [LARGE SCALE GENOMIC DNA]</scope>
    <source>
        <strain evidence="1 2">BLCC-F167</strain>
    </source>
</reference>
<sequence length="68" mass="7533">MTRRLEIFADGSLYELEDEQPVKVTQTEGQVQLLIEALQFTAAETFAIAPTDAVPRGVPEPRASTRKT</sequence>
<comment type="caution">
    <text evidence="1">The sequence shown here is derived from an EMBL/GenBank/DDBJ whole genome shotgun (WGS) entry which is preliminary data.</text>
</comment>
<organism evidence="1 2">
    <name type="scientific">Floridaenema evergladense BLCC-F167</name>
    <dbReference type="NCBI Taxonomy" id="3153639"/>
    <lineage>
        <taxon>Bacteria</taxon>
        <taxon>Bacillati</taxon>
        <taxon>Cyanobacteriota</taxon>
        <taxon>Cyanophyceae</taxon>
        <taxon>Oscillatoriophycideae</taxon>
        <taxon>Aerosakkonematales</taxon>
        <taxon>Aerosakkonemataceae</taxon>
        <taxon>Floridanema</taxon>
        <taxon>Floridanema evergladense</taxon>
    </lineage>
</organism>
<name>A0ABV4WGY5_9CYAN</name>
<dbReference type="EMBL" id="JBHFNT010000065">
    <property type="protein sequence ID" value="MFB2834342.1"/>
    <property type="molecule type" value="Genomic_DNA"/>
</dbReference>
<feature type="non-terminal residue" evidence="1">
    <location>
        <position position="68"/>
    </location>
</feature>
<protein>
    <submittedName>
        <fullName evidence="1">Uncharacterized protein</fullName>
    </submittedName>
</protein>
<gene>
    <name evidence="1" type="ORF">ACE1CA_07390</name>
</gene>